<dbReference type="InterPro" id="IPR051782">
    <property type="entry name" value="ABC_Transporter_VariousFunc"/>
</dbReference>
<dbReference type="AlphaFoldDB" id="A0A3R6CH86"/>
<dbReference type="GO" id="GO:0016887">
    <property type="term" value="F:ATP hydrolysis activity"/>
    <property type="evidence" value="ECO:0007669"/>
    <property type="project" value="InterPro"/>
</dbReference>
<dbReference type="PROSITE" id="PS50893">
    <property type="entry name" value="ABC_TRANSPORTER_2"/>
    <property type="match status" value="1"/>
</dbReference>
<dbReference type="Gene3D" id="3.40.50.300">
    <property type="entry name" value="P-loop containing nucleotide triphosphate hydrolases"/>
    <property type="match status" value="1"/>
</dbReference>
<evidence type="ECO:0000313" key="5">
    <source>
        <dbReference type="EMBL" id="RGR66135.1"/>
    </source>
</evidence>
<keyword evidence="3 5" id="KW-0067">ATP-binding</keyword>
<dbReference type="RefSeq" id="WP_118127017.1">
    <property type="nucleotide sequence ID" value="NZ_QRUN01000026.1"/>
</dbReference>
<evidence type="ECO:0000256" key="2">
    <source>
        <dbReference type="ARBA" id="ARBA00022741"/>
    </source>
</evidence>
<dbReference type="Proteomes" id="UP000285820">
    <property type="component" value="Unassembled WGS sequence"/>
</dbReference>
<dbReference type="PANTHER" id="PTHR42939">
    <property type="entry name" value="ABC TRANSPORTER ATP-BINDING PROTEIN ALBC-RELATED"/>
    <property type="match status" value="1"/>
</dbReference>
<feature type="domain" description="ABC transporter" evidence="4">
    <location>
        <begin position="5"/>
        <end position="232"/>
    </location>
</feature>
<dbReference type="Pfam" id="PF00005">
    <property type="entry name" value="ABC_tran"/>
    <property type="match status" value="1"/>
</dbReference>
<name>A0A3R6CH86_9FIRM</name>
<dbReference type="CDD" id="cd03230">
    <property type="entry name" value="ABC_DR_subfamily_A"/>
    <property type="match status" value="1"/>
</dbReference>
<dbReference type="SUPFAM" id="SSF52540">
    <property type="entry name" value="P-loop containing nucleoside triphosphate hydrolases"/>
    <property type="match status" value="1"/>
</dbReference>
<evidence type="ECO:0000256" key="3">
    <source>
        <dbReference type="ARBA" id="ARBA00022840"/>
    </source>
</evidence>
<dbReference type="SMART" id="SM00382">
    <property type="entry name" value="AAA"/>
    <property type="match status" value="1"/>
</dbReference>
<dbReference type="PANTHER" id="PTHR42939:SF3">
    <property type="entry name" value="ABC TRANSPORTER ATP-BINDING COMPONENT"/>
    <property type="match status" value="1"/>
</dbReference>
<dbReference type="InterPro" id="IPR003593">
    <property type="entry name" value="AAA+_ATPase"/>
</dbReference>
<accession>A0A3R6CH86</accession>
<dbReference type="EMBL" id="QRUN01000026">
    <property type="protein sequence ID" value="RGR66135.1"/>
    <property type="molecule type" value="Genomic_DNA"/>
</dbReference>
<comment type="caution">
    <text evidence="5">The sequence shown here is derived from an EMBL/GenBank/DDBJ whole genome shotgun (WGS) entry which is preliminary data.</text>
</comment>
<keyword evidence="2" id="KW-0547">Nucleotide-binding</keyword>
<dbReference type="InterPro" id="IPR027417">
    <property type="entry name" value="P-loop_NTPase"/>
</dbReference>
<sequence>MEHILEVDNLCKAYPDTTFMLNNVSFNVCKGTIVGLVGKNGAGKSTTIKSILNIINRDSGNVKLFGKDTKDDITNELNNIAVVFDAINFNKELTPKKLEKVLSDIYINWDKQIYYNFLNRFQIPCDKKIESFSRGMTMKLSISVCLSHKANLLILDEATSGLDPVAREEVLDIFLEFVEDENNAILMSSHISSDLEKIADYILIIDNGEIVLNEAKDKLLYDYGIARIKQRDFDNIDKSEYITFRKRGLQYEVLTDNKKYFIKKHPNMVVDNTSLDEILALLTKGDK</sequence>
<evidence type="ECO:0000313" key="6">
    <source>
        <dbReference type="Proteomes" id="UP000285820"/>
    </source>
</evidence>
<protein>
    <submittedName>
        <fullName evidence="5">ABC transporter ATP-binding protein</fullName>
    </submittedName>
</protein>
<evidence type="ECO:0000256" key="1">
    <source>
        <dbReference type="ARBA" id="ARBA00022448"/>
    </source>
</evidence>
<organism evidence="5 6">
    <name type="scientific">Roseburia inulinivorans</name>
    <dbReference type="NCBI Taxonomy" id="360807"/>
    <lineage>
        <taxon>Bacteria</taxon>
        <taxon>Bacillati</taxon>
        <taxon>Bacillota</taxon>
        <taxon>Clostridia</taxon>
        <taxon>Lachnospirales</taxon>
        <taxon>Lachnospiraceae</taxon>
        <taxon>Roseburia</taxon>
    </lineage>
</organism>
<reference evidence="5 6" key="1">
    <citation type="submission" date="2018-08" db="EMBL/GenBank/DDBJ databases">
        <title>A genome reference for cultivated species of the human gut microbiota.</title>
        <authorList>
            <person name="Zou Y."/>
            <person name="Xue W."/>
            <person name="Luo G."/>
        </authorList>
    </citation>
    <scope>NUCLEOTIDE SEQUENCE [LARGE SCALE GENOMIC DNA]</scope>
    <source>
        <strain evidence="5 6">AF24-4</strain>
    </source>
</reference>
<evidence type="ECO:0000259" key="4">
    <source>
        <dbReference type="PROSITE" id="PS50893"/>
    </source>
</evidence>
<gene>
    <name evidence="5" type="ORF">DWY29_13710</name>
</gene>
<proteinExistence type="predicted"/>
<dbReference type="GO" id="GO:0005524">
    <property type="term" value="F:ATP binding"/>
    <property type="evidence" value="ECO:0007669"/>
    <property type="project" value="UniProtKB-KW"/>
</dbReference>
<dbReference type="InterPro" id="IPR003439">
    <property type="entry name" value="ABC_transporter-like_ATP-bd"/>
</dbReference>
<keyword evidence="1" id="KW-0813">Transport</keyword>